<sequence>MLSAKSVFSDKESFHHLHLLSELENLLTGNYTDDILKKLDEVIVKVQASWAFTAFSALTEPALQRYFSHQLLRISGALEKCCKTPGEGLFKNRESHSYITGKVCFLTDDLLTYYGNYPDKTIPIAISYRQHYTKNLKDTGIKICKALDNSPVNPKISEFLKRYIEDMTDDKNISCSLSQLVYFKQVIEELSMIIPDTNSANFPQLVYQKLIALELNQFDVLVAQQEEILREIAGKPKPNQLSLLKHHTELFSYLSKGEISRYDDRWPPLSLILSDWLQEVKESLEPANHLSQSHQAANKKRLKLEFSVSHLACLIRLFFKERVVNAVPLTEIFDFFAENFSTKRQEFISAHGLSKEYYSKNQVTAAEMKSILQKMITRINQDYFPVVAAIGVTVFFR</sequence>
<dbReference type="AlphaFoldDB" id="A0A5B8VWR3"/>
<dbReference type="KEGG" id="mgk:FSB76_01465"/>
<organism evidence="1 2">
    <name type="scientific">Mucilaginibacter ginsenosidivorax</name>
    <dbReference type="NCBI Taxonomy" id="862126"/>
    <lineage>
        <taxon>Bacteria</taxon>
        <taxon>Pseudomonadati</taxon>
        <taxon>Bacteroidota</taxon>
        <taxon>Sphingobacteriia</taxon>
        <taxon>Sphingobacteriales</taxon>
        <taxon>Sphingobacteriaceae</taxon>
        <taxon>Mucilaginibacter</taxon>
    </lineage>
</organism>
<proteinExistence type="predicted"/>
<dbReference type="OrthoDB" id="746557at2"/>
<protein>
    <submittedName>
        <fullName evidence="1">Uncharacterized protein</fullName>
    </submittedName>
</protein>
<dbReference type="Proteomes" id="UP000321362">
    <property type="component" value="Chromosome"/>
</dbReference>
<evidence type="ECO:0000313" key="1">
    <source>
        <dbReference type="EMBL" id="QEC74678.1"/>
    </source>
</evidence>
<accession>A0A5B8VWR3</accession>
<keyword evidence="2" id="KW-1185">Reference proteome</keyword>
<gene>
    <name evidence="1" type="ORF">FSB76_01465</name>
</gene>
<evidence type="ECO:0000313" key="2">
    <source>
        <dbReference type="Proteomes" id="UP000321362"/>
    </source>
</evidence>
<dbReference type="RefSeq" id="WP_147051837.1">
    <property type="nucleotide sequence ID" value="NZ_CP042437.1"/>
</dbReference>
<reference evidence="1 2" key="1">
    <citation type="journal article" date="2013" name="J. Microbiol.">
        <title>Mucilaginibacter ginsenosidivorax sp. nov., with ginsenoside converting activity isolated from sediment.</title>
        <authorList>
            <person name="Kim J.K."/>
            <person name="Choi T.E."/>
            <person name="Liu Q.M."/>
            <person name="Park H.Y."/>
            <person name="Yi T.H."/>
            <person name="Yoon M.H."/>
            <person name="Kim S.C."/>
            <person name="Im W.T."/>
        </authorList>
    </citation>
    <scope>NUCLEOTIDE SEQUENCE [LARGE SCALE GENOMIC DNA]</scope>
    <source>
        <strain evidence="1 2">KHI28</strain>
    </source>
</reference>
<name>A0A5B8VWR3_9SPHI</name>
<dbReference type="EMBL" id="CP042437">
    <property type="protein sequence ID" value="QEC74678.1"/>
    <property type="molecule type" value="Genomic_DNA"/>
</dbReference>